<accession>A0A410V838</accession>
<dbReference type="EMBL" id="CP030057">
    <property type="protein sequence ID" value="QOZ60872.1"/>
    <property type="molecule type" value="Genomic_DNA"/>
</dbReference>
<dbReference type="Proteomes" id="UP000625079">
    <property type="component" value="Unassembled WGS sequence"/>
</dbReference>
<keyword evidence="3" id="KW-1185">Reference proteome</keyword>
<proteinExistence type="predicted"/>
<reference evidence="1" key="3">
    <citation type="submission" date="2022-12" db="EMBL/GenBank/DDBJ databases">
        <authorList>
            <person name="Sun Q."/>
            <person name="Zhou Y."/>
        </authorList>
    </citation>
    <scope>NUCLEOTIDE SEQUENCE</scope>
    <source>
        <strain evidence="1">CGMCC 1.15034</strain>
    </source>
</reference>
<gene>
    <name evidence="1" type="ORF">GCM10010987_34730</name>
    <name evidence="2" type="ORF">XH86_20675</name>
</gene>
<protein>
    <recommendedName>
        <fullName evidence="5">HTH luxR-type domain-containing protein</fullName>
    </recommendedName>
</protein>
<organism evidence="1 4">
    <name type="scientific">Bradyrhizobium guangdongense</name>
    <dbReference type="NCBI Taxonomy" id="1325090"/>
    <lineage>
        <taxon>Bacteria</taxon>
        <taxon>Pseudomonadati</taxon>
        <taxon>Pseudomonadota</taxon>
        <taxon>Alphaproteobacteria</taxon>
        <taxon>Hyphomicrobiales</taxon>
        <taxon>Nitrobacteraceae</taxon>
        <taxon>Bradyrhizobium</taxon>
    </lineage>
</organism>
<evidence type="ECO:0000313" key="3">
    <source>
        <dbReference type="Proteomes" id="UP000593880"/>
    </source>
</evidence>
<evidence type="ECO:0000313" key="1">
    <source>
        <dbReference type="EMBL" id="GGI25507.1"/>
    </source>
</evidence>
<reference evidence="1" key="1">
    <citation type="journal article" date="2014" name="Int. J. Syst. Evol. Microbiol.">
        <title>Complete genome sequence of Corynebacterium casei LMG S-19264T (=DSM 44701T), isolated from a smear-ripened cheese.</title>
        <authorList>
            <consortium name="US DOE Joint Genome Institute (JGI-PGF)"/>
            <person name="Walter F."/>
            <person name="Albersmeier A."/>
            <person name="Kalinowski J."/>
            <person name="Ruckert C."/>
        </authorList>
    </citation>
    <scope>NUCLEOTIDE SEQUENCE</scope>
    <source>
        <strain evidence="1">CGMCC 1.15034</strain>
    </source>
</reference>
<dbReference type="Proteomes" id="UP000593880">
    <property type="component" value="Chromosome"/>
</dbReference>
<evidence type="ECO:0000313" key="4">
    <source>
        <dbReference type="Proteomes" id="UP000625079"/>
    </source>
</evidence>
<dbReference type="OrthoDB" id="7444822at2"/>
<sequence>MRAGVLSKDAVLDLVGAIYDAAVEQGRWSSVMERIDDAVGGRVLFGIYAPATVFRACCRRASIPPACTICLAGRRAILCCRSASAGRRARSHLSKIFDKTGVSRQAELVRLLMQK</sequence>
<name>A0A410V838_9BRAD</name>
<dbReference type="EMBL" id="BMHC01000006">
    <property type="protein sequence ID" value="GGI25507.1"/>
    <property type="molecule type" value="Genomic_DNA"/>
</dbReference>
<dbReference type="RefSeq" id="WP_128966469.1">
    <property type="nucleotide sequence ID" value="NZ_BMHC01000006.1"/>
</dbReference>
<evidence type="ECO:0000313" key="2">
    <source>
        <dbReference type="EMBL" id="QOZ60872.1"/>
    </source>
</evidence>
<dbReference type="AlphaFoldDB" id="A0A410V838"/>
<reference evidence="2 3" key="2">
    <citation type="submission" date="2018-06" db="EMBL/GenBank/DDBJ databases">
        <title>Comparative genomics of rhizobia nodulating Arachis hypogaea in China.</title>
        <authorList>
            <person name="Li Y."/>
        </authorList>
    </citation>
    <scope>NUCLEOTIDE SEQUENCE [LARGE SCALE GENOMIC DNA]</scope>
    <source>
        <strain evidence="2 3">CCBAU 51658</strain>
    </source>
</reference>
<evidence type="ECO:0008006" key="5">
    <source>
        <dbReference type="Google" id="ProtNLM"/>
    </source>
</evidence>